<accession>A0A4X2KD89</accession>
<evidence type="ECO:0000259" key="4">
    <source>
        <dbReference type="Pfam" id="PF14916"/>
    </source>
</evidence>
<feature type="compositionally biased region" description="Low complexity" evidence="3">
    <location>
        <begin position="298"/>
        <end position="310"/>
    </location>
</feature>
<dbReference type="InterPro" id="IPR040370">
    <property type="entry name" value="CCDC74A/CCDC74B/CCDC92"/>
</dbReference>
<gene>
    <name evidence="5" type="primary">CCDC92B</name>
</gene>
<dbReference type="PANTHER" id="PTHR14882:SF3">
    <property type="entry name" value="COILED-COIL DOMAIN CONTAINING 92B"/>
    <property type="match status" value="1"/>
</dbReference>
<evidence type="ECO:0000313" key="5">
    <source>
        <dbReference type="Ensembl" id="ENSVURP00010009909.1"/>
    </source>
</evidence>
<protein>
    <submittedName>
        <fullName evidence="5">Coiled-coil domain containing 92B</fullName>
    </submittedName>
</protein>
<feature type="domain" description="CCDC92/74 N-terminal" evidence="4">
    <location>
        <begin position="39"/>
        <end position="94"/>
    </location>
</feature>
<dbReference type="GeneTree" id="ENSGT00430000031027"/>
<dbReference type="OMA" id="DWAAWEL"/>
<dbReference type="InterPro" id="IPR039496">
    <property type="entry name" value="CCDC92/74_N"/>
</dbReference>
<feature type="coiled-coil region" evidence="2">
    <location>
        <begin position="67"/>
        <end position="122"/>
    </location>
</feature>
<evidence type="ECO:0000256" key="1">
    <source>
        <dbReference type="ARBA" id="ARBA00023054"/>
    </source>
</evidence>
<dbReference type="AlphaFoldDB" id="A0A4X2KD89"/>
<reference evidence="5" key="2">
    <citation type="submission" date="2025-08" db="UniProtKB">
        <authorList>
            <consortium name="Ensembl"/>
        </authorList>
    </citation>
    <scope>IDENTIFICATION</scope>
</reference>
<reference evidence="6" key="1">
    <citation type="submission" date="2018-12" db="EMBL/GenBank/DDBJ databases">
        <authorList>
            <person name="Yazar S."/>
        </authorList>
    </citation>
    <scope>NUCLEOTIDE SEQUENCE [LARGE SCALE GENOMIC DNA]</scope>
</reference>
<dbReference type="Ensembl" id="ENSVURT00010011235.1">
    <property type="protein sequence ID" value="ENSVURP00010009909.1"/>
    <property type="gene ID" value="ENSVURG00010007662.1"/>
</dbReference>
<feature type="region of interest" description="Disordered" evidence="3">
    <location>
        <begin position="184"/>
        <end position="234"/>
    </location>
</feature>
<name>A0A4X2KD89_VOMUR</name>
<dbReference type="Proteomes" id="UP000314987">
    <property type="component" value="Unassembled WGS sequence"/>
</dbReference>
<reference evidence="5" key="3">
    <citation type="submission" date="2025-09" db="UniProtKB">
        <authorList>
            <consortium name="Ensembl"/>
        </authorList>
    </citation>
    <scope>IDENTIFICATION</scope>
</reference>
<dbReference type="Pfam" id="PF14916">
    <property type="entry name" value="CCDC92"/>
    <property type="match status" value="1"/>
</dbReference>
<dbReference type="STRING" id="29139.ENSVURP00010009909"/>
<evidence type="ECO:0000256" key="2">
    <source>
        <dbReference type="SAM" id="Coils"/>
    </source>
</evidence>
<feature type="compositionally biased region" description="Low complexity" evidence="3">
    <location>
        <begin position="185"/>
        <end position="197"/>
    </location>
</feature>
<dbReference type="PANTHER" id="PTHR14882">
    <property type="entry name" value="COILED-COIL DOMAIN-CONTAINING 74A"/>
    <property type="match status" value="1"/>
</dbReference>
<evidence type="ECO:0000313" key="6">
    <source>
        <dbReference type="Proteomes" id="UP000314987"/>
    </source>
</evidence>
<proteinExistence type="predicted"/>
<organism evidence="5 6">
    <name type="scientific">Vombatus ursinus</name>
    <name type="common">Common wombat</name>
    <dbReference type="NCBI Taxonomy" id="29139"/>
    <lineage>
        <taxon>Eukaryota</taxon>
        <taxon>Metazoa</taxon>
        <taxon>Chordata</taxon>
        <taxon>Craniata</taxon>
        <taxon>Vertebrata</taxon>
        <taxon>Euteleostomi</taxon>
        <taxon>Mammalia</taxon>
        <taxon>Metatheria</taxon>
        <taxon>Diprotodontia</taxon>
        <taxon>Vombatidae</taxon>
        <taxon>Vombatus</taxon>
    </lineage>
</organism>
<sequence>KKQMWGGESAFQRSMCVLPLSPSLGRPGPRVAMETVSLEHQIQSVQRHIAFLKKEQMELLRDLHLEILRLQKHCSELTRDLETKESQSDQQEEASRQLEAKCRALEEQLAARERGNGELRRELRQRDALVWALRSSLRSKERRFLEELRRRSHRATVLGTELQKQSEAAAYLAFQLHAARQKLHGAPPSAGAAAAAPAGGGRDRAPPPADGRSRKRGPRARRPPRPPLSLLPEPCALGSARDWAAWELGCRLDEAEPEPMPDPALFLNARRPPRPKTRDNAPPTCASPRKPPPREPPDAAAAAAVPAQARSCKSPPGRRPAAPSPDSTVDLE</sequence>
<feature type="compositionally biased region" description="Basic residues" evidence="3">
    <location>
        <begin position="213"/>
        <end position="224"/>
    </location>
</feature>
<evidence type="ECO:0000256" key="3">
    <source>
        <dbReference type="SAM" id="MobiDB-lite"/>
    </source>
</evidence>
<feature type="region of interest" description="Disordered" evidence="3">
    <location>
        <begin position="254"/>
        <end position="332"/>
    </location>
</feature>
<keyword evidence="6" id="KW-1185">Reference proteome</keyword>
<keyword evidence="1 2" id="KW-0175">Coiled coil</keyword>